<accession>A0A109UM07</accession>
<evidence type="ECO:0000259" key="2">
    <source>
        <dbReference type="Pfam" id="PF03050"/>
    </source>
</evidence>
<dbReference type="KEGG" id="hco:LOKO_02249"/>
<reference evidence="6 7" key="1">
    <citation type="journal article" date="2016" name="Genome Announc.">
        <title>Draft Genome Sequence of 'Halomonas chromatireducens' Strain AGD 8-3, a Haloalkaliphilic Chromate- and Selenite-Reducing Gammaproteobacterium.</title>
        <authorList>
            <person name="Sharko F.S."/>
            <person name="Shapovalova A.A."/>
            <person name="Tsygankova S.V."/>
            <person name="Komova A.V."/>
            <person name="Boulygina E.S."/>
            <person name="Teslyuk A.B."/>
            <person name="Gotovtsev P.M."/>
            <person name="Namsaraev Z.B."/>
            <person name="Khijniak T.V."/>
            <person name="Nedoluzhko A.V."/>
            <person name="Vasilov R.G."/>
        </authorList>
    </citation>
    <scope>NUCLEOTIDE SEQUENCE [LARGE SCALE GENOMIC DNA]</scope>
    <source>
        <strain evidence="6 7">AGD 8-3</strain>
    </source>
</reference>
<dbReference type="PANTHER" id="PTHR33678:SF1">
    <property type="entry name" value="BLL1576 PROTEIN"/>
    <property type="match status" value="1"/>
</dbReference>
<feature type="domain" description="Transposase IS66 zinc-finger binding" evidence="3">
    <location>
        <begin position="181"/>
        <end position="223"/>
    </location>
</feature>
<feature type="domain" description="Transposase IS66 central" evidence="2">
    <location>
        <begin position="237"/>
        <end position="518"/>
    </location>
</feature>
<evidence type="ECO:0000259" key="3">
    <source>
        <dbReference type="Pfam" id="PF13005"/>
    </source>
</evidence>
<reference evidence="6 7" key="2">
    <citation type="submission" date="2016-02" db="EMBL/GenBank/DDBJ databases">
        <authorList>
            <person name="Wen L."/>
            <person name="He K."/>
            <person name="Yang H."/>
        </authorList>
    </citation>
    <scope>NUCLEOTIDE SEQUENCE [LARGE SCALE GENOMIC DNA]</scope>
    <source>
        <strain evidence="6 7">AGD 8-3</strain>
    </source>
</reference>
<evidence type="ECO:0000259" key="5">
    <source>
        <dbReference type="Pfam" id="PF13817"/>
    </source>
</evidence>
<gene>
    <name evidence="6" type="ORF">LOKO_02249</name>
</gene>
<evidence type="ECO:0000256" key="1">
    <source>
        <dbReference type="SAM" id="MobiDB-lite"/>
    </source>
</evidence>
<dbReference type="AlphaFoldDB" id="A0A109UM07"/>
<dbReference type="PANTHER" id="PTHR33678">
    <property type="entry name" value="BLL1576 PROTEIN"/>
    <property type="match status" value="1"/>
</dbReference>
<name>A0A109UM07_9GAMM</name>
<dbReference type="Pfam" id="PF13817">
    <property type="entry name" value="DDE_Tnp_IS66_C"/>
    <property type="match status" value="1"/>
</dbReference>
<feature type="region of interest" description="Disordered" evidence="1">
    <location>
        <begin position="153"/>
        <end position="174"/>
    </location>
</feature>
<evidence type="ECO:0000259" key="4">
    <source>
        <dbReference type="Pfam" id="PF13007"/>
    </source>
</evidence>
<dbReference type="InterPro" id="IPR004291">
    <property type="entry name" value="Transposase_IS66_central"/>
</dbReference>
<dbReference type="Pfam" id="PF03050">
    <property type="entry name" value="DDE_Tnp_IS66"/>
    <property type="match status" value="1"/>
</dbReference>
<dbReference type="InterPro" id="IPR039552">
    <property type="entry name" value="IS66_C"/>
</dbReference>
<sequence length="568" mass="63845">MAEQTRRSIKSRAAIAGHPLHPVMIHFQPQRGQPFTQGMPRIPRALGTPHQRQNALCAFGEPAALTLMSQVEQQDQALQERGQALEQSQKTLRHTEQVNQKLTYELAVLKRHAFGKRSEQLNLLQISLLEEGVEADIAAIETELEDLITLDAPPATKKTPKRAPLPPELPRTEIRHDPESEHCTCGCQLRRIGEEISEKLDYTPGVFHVERHIRGKWVCDQCETLTQAPMPAQIIDKGIATAGLLAQVLIAKYADPLPLYRQEQIFARAGVPMPRSTLAEWVGICGVRLQPLVDALRDLLLAEPVLHADETPVPMLAPGKKKTHRAYLWAYATTPYAGLKAVVYDFTDGRGGQHARDFLGTWQGKLVCDDYSGYKQSFAKGVTEIGCMAHARRKFVDLHVADKSQIAGQAIDLIGQLYQIEREAQSLTEEERQQLRDTRARPIADALHRWMLAQREKVPNGTATAKALDYSLKRWTALTRYLDDGRLPIDNNRVENLIRPWALGRSNWLFAGSLRSGQRAAAIMSLIQCAKLNGHDPYAYLRDVLERLPTHKASQIHELLPHNWQHTA</sequence>
<evidence type="ECO:0000313" key="7">
    <source>
        <dbReference type="Proteomes" id="UP000063387"/>
    </source>
</evidence>
<dbReference type="EMBL" id="CP014226">
    <property type="protein sequence ID" value="AMD01309.1"/>
    <property type="molecule type" value="Genomic_DNA"/>
</dbReference>
<dbReference type="InterPro" id="IPR052344">
    <property type="entry name" value="Transposase-related"/>
</dbReference>
<keyword evidence="7" id="KW-1185">Reference proteome</keyword>
<dbReference type="PATRIC" id="fig|507626.3.peg.2237"/>
<dbReference type="NCBIfam" id="NF033517">
    <property type="entry name" value="transpos_IS66"/>
    <property type="match status" value="1"/>
</dbReference>
<feature type="domain" description="Transposase TnpC homeodomain" evidence="4">
    <location>
        <begin position="102"/>
        <end position="174"/>
    </location>
</feature>
<proteinExistence type="predicted"/>
<dbReference type="InterPro" id="IPR024463">
    <property type="entry name" value="Transposase_TnpC_homeodom"/>
</dbReference>
<dbReference type="STRING" id="507626.LOKO_02249"/>
<dbReference type="Pfam" id="PF13005">
    <property type="entry name" value="zf-IS66"/>
    <property type="match status" value="1"/>
</dbReference>
<evidence type="ECO:0000313" key="6">
    <source>
        <dbReference type="EMBL" id="AMD01309.1"/>
    </source>
</evidence>
<dbReference type="InterPro" id="IPR024474">
    <property type="entry name" value="Znf_dom_IS66"/>
</dbReference>
<feature type="domain" description="Transposase IS66 C-terminal" evidence="5">
    <location>
        <begin position="525"/>
        <end position="562"/>
    </location>
</feature>
<protein>
    <submittedName>
        <fullName evidence="6">Transposase IS66 family protein</fullName>
    </submittedName>
</protein>
<dbReference type="Proteomes" id="UP000063387">
    <property type="component" value="Chromosome"/>
</dbReference>
<dbReference type="Pfam" id="PF13007">
    <property type="entry name" value="LZ_Tnp_IS66"/>
    <property type="match status" value="1"/>
</dbReference>
<organism evidence="6 7">
    <name type="scientific">Halomonas chromatireducens</name>
    <dbReference type="NCBI Taxonomy" id="507626"/>
    <lineage>
        <taxon>Bacteria</taxon>
        <taxon>Pseudomonadati</taxon>
        <taxon>Pseudomonadota</taxon>
        <taxon>Gammaproteobacteria</taxon>
        <taxon>Oceanospirillales</taxon>
        <taxon>Halomonadaceae</taxon>
        <taxon>Halomonas</taxon>
    </lineage>
</organism>